<evidence type="ECO:0000313" key="2">
    <source>
        <dbReference type="EMBL" id="KAF7506136.1"/>
    </source>
</evidence>
<dbReference type="OrthoDB" id="5362512at2759"/>
<proteinExistence type="predicted"/>
<organism evidence="2 3">
    <name type="scientific">Endocarpon pusillum</name>
    <dbReference type="NCBI Taxonomy" id="364733"/>
    <lineage>
        <taxon>Eukaryota</taxon>
        <taxon>Fungi</taxon>
        <taxon>Dikarya</taxon>
        <taxon>Ascomycota</taxon>
        <taxon>Pezizomycotina</taxon>
        <taxon>Eurotiomycetes</taxon>
        <taxon>Chaetothyriomycetidae</taxon>
        <taxon>Verrucariales</taxon>
        <taxon>Verrucariaceae</taxon>
        <taxon>Endocarpon</taxon>
    </lineage>
</organism>
<dbReference type="Proteomes" id="UP000606974">
    <property type="component" value="Unassembled WGS sequence"/>
</dbReference>
<protein>
    <recommendedName>
        <fullName evidence="1">Heterokaryon incompatibility domain-containing protein</fullName>
    </recommendedName>
</protein>
<evidence type="ECO:0000259" key="1">
    <source>
        <dbReference type="Pfam" id="PF06985"/>
    </source>
</evidence>
<sequence>MESDSFDAFCDFCRENFNECSPWAGGVYTATRIRSIASLMTSRAQGCSMCRLILVPTNIGFLGHDHVTFELGHSDRFPNVLELRFRPSSVEGTPSGICKWIDLIRINSVTYPTIRQLPHQSTWSRQTRTQASRWITECRDRHQLCKSHVPEAKGQITRLPTRLIDVGTMSRPYARLVHTSNLSSETQYMTLSHCWGQTSSLVLRKHNFPTFIADISSELPIMYADAIQVTRELRVQYIWIDSLCIIQDSKEDWQYESAQMDKVYSNSRCTIAGAMSKNSNEGLFFDRAVPAATPCKISCTWDPNYPETFLCYDDSPWIDLEFGPLYSRAWVVQERLLSPCMLLFADDQVYWECSELIASDSCPSGLPVLIHRLKSTWSSVVQCQPLPLGNIVPATEAEPSLSRPNAELGENAIERLMDAWAYIVSAYTYGGLTVPSDKLVAISGLARQIRKVLDAEAEDYLAGLWRYQLARQLLWSSSNQAESKQVRAPSWSWSSVDGWVTPVFLEILEYATTRLDYWLDTIVILQASTYPIADPFGPVSGGHLLVQGPICRIKRPTESVKDPHWWRNAHTLFTTKEGILNLGNTQCSWSIDNLSPDKVEVDSVYLMPSAVVRFARRVLRGETSSTSGIAKTAPIKDSTPRLDSSLERNVGGLAMVKMLALKGQYQRIGAFKLTHKGAQANLGKAISARTLREEDYLEFDGSESYTIKIV</sequence>
<dbReference type="PANTHER" id="PTHR33112:SF10">
    <property type="entry name" value="TOL"/>
    <property type="match status" value="1"/>
</dbReference>
<dbReference type="EMBL" id="JAACFV010000093">
    <property type="protein sequence ID" value="KAF7506136.1"/>
    <property type="molecule type" value="Genomic_DNA"/>
</dbReference>
<dbReference type="Pfam" id="PF06985">
    <property type="entry name" value="HET"/>
    <property type="match status" value="1"/>
</dbReference>
<gene>
    <name evidence="2" type="ORF">GJ744_012200</name>
</gene>
<dbReference type="AlphaFoldDB" id="A0A8H7AFG3"/>
<feature type="domain" description="Heterokaryon incompatibility" evidence="1">
    <location>
        <begin position="188"/>
        <end position="334"/>
    </location>
</feature>
<dbReference type="PANTHER" id="PTHR33112">
    <property type="entry name" value="DOMAIN PROTEIN, PUTATIVE-RELATED"/>
    <property type="match status" value="1"/>
</dbReference>
<accession>A0A8H7AFG3</accession>
<evidence type="ECO:0000313" key="3">
    <source>
        <dbReference type="Proteomes" id="UP000606974"/>
    </source>
</evidence>
<keyword evidence="3" id="KW-1185">Reference proteome</keyword>
<dbReference type="InterPro" id="IPR010730">
    <property type="entry name" value="HET"/>
</dbReference>
<comment type="caution">
    <text evidence="2">The sequence shown here is derived from an EMBL/GenBank/DDBJ whole genome shotgun (WGS) entry which is preliminary data.</text>
</comment>
<name>A0A8H7AFG3_9EURO</name>
<reference evidence="2" key="1">
    <citation type="submission" date="2020-02" db="EMBL/GenBank/DDBJ databases">
        <authorList>
            <person name="Palmer J.M."/>
        </authorList>
    </citation>
    <scope>NUCLEOTIDE SEQUENCE</scope>
    <source>
        <strain evidence="2">EPUS1.4</strain>
        <tissue evidence="2">Thallus</tissue>
    </source>
</reference>